<dbReference type="RefSeq" id="WP_376919008.1">
    <property type="nucleotide sequence ID" value="NZ_JBHRSW010000006.1"/>
</dbReference>
<keyword evidence="3" id="KW-1185">Reference proteome</keyword>
<protein>
    <submittedName>
        <fullName evidence="2">DNA-binding domain-containing protein</fullName>
    </submittedName>
</protein>
<name>A0ABV7FPK0_9ALTE</name>
<dbReference type="Gene3D" id="1.10.150.690">
    <property type="entry name" value="DUF2063"/>
    <property type="match status" value="1"/>
</dbReference>
<dbReference type="InterPro" id="IPR018640">
    <property type="entry name" value="DUF2063"/>
</dbReference>
<dbReference type="InterPro" id="IPR044922">
    <property type="entry name" value="DUF2063_N_sf"/>
</dbReference>
<dbReference type="Pfam" id="PF09836">
    <property type="entry name" value="DUF2063"/>
    <property type="match status" value="1"/>
</dbReference>
<evidence type="ECO:0000259" key="1">
    <source>
        <dbReference type="Pfam" id="PF09836"/>
    </source>
</evidence>
<accession>A0ABV7FPK0</accession>
<organism evidence="2 3">
    <name type="scientific">Agaribacter flavus</name>
    <dbReference type="NCBI Taxonomy" id="1902781"/>
    <lineage>
        <taxon>Bacteria</taxon>
        <taxon>Pseudomonadati</taxon>
        <taxon>Pseudomonadota</taxon>
        <taxon>Gammaproteobacteria</taxon>
        <taxon>Alteromonadales</taxon>
        <taxon>Alteromonadaceae</taxon>
        <taxon>Agaribacter</taxon>
    </lineage>
</organism>
<dbReference type="GO" id="GO:0003677">
    <property type="term" value="F:DNA binding"/>
    <property type="evidence" value="ECO:0007669"/>
    <property type="project" value="UniProtKB-KW"/>
</dbReference>
<evidence type="ECO:0000313" key="2">
    <source>
        <dbReference type="EMBL" id="MFC3120865.1"/>
    </source>
</evidence>
<comment type="caution">
    <text evidence="2">The sequence shown here is derived from an EMBL/GenBank/DDBJ whole genome shotgun (WGS) entry which is preliminary data.</text>
</comment>
<reference evidence="3" key="1">
    <citation type="journal article" date="2019" name="Int. J. Syst. Evol. Microbiol.">
        <title>The Global Catalogue of Microorganisms (GCM) 10K type strain sequencing project: providing services to taxonomists for standard genome sequencing and annotation.</title>
        <authorList>
            <consortium name="The Broad Institute Genomics Platform"/>
            <consortium name="The Broad Institute Genome Sequencing Center for Infectious Disease"/>
            <person name="Wu L."/>
            <person name="Ma J."/>
        </authorList>
    </citation>
    <scope>NUCLEOTIDE SEQUENCE [LARGE SCALE GENOMIC DNA]</scope>
    <source>
        <strain evidence="3">KCTC 52473</strain>
    </source>
</reference>
<evidence type="ECO:0000313" key="3">
    <source>
        <dbReference type="Proteomes" id="UP001595478"/>
    </source>
</evidence>
<keyword evidence="2" id="KW-0238">DNA-binding</keyword>
<dbReference type="Proteomes" id="UP001595478">
    <property type="component" value="Unassembled WGS sequence"/>
</dbReference>
<proteinExistence type="predicted"/>
<sequence length="258" mass="29186">MDYQTTLVNSIVMSSSHQTPLAAMKVYRNNYIENGIRALSITYSTLANIMGEEGFRQLAAAYLAKHHKIVFDWADFGAEMAEFLLDQDITQSSPFLFELARYDWAKQQTERSKNTTVDVDSFSLLSTSPASDVVFVAAYGLQRVDYFFPMMSFQQLANLSESPDTALEKKNILNALKKEINDAINLDKPRSFVLWREQYKAELMPVDELSKKAFDAMLQGQSVEAVLSNFGDAEEQMSNWLQTCIAKQQICAVKPTHS</sequence>
<dbReference type="EMBL" id="JBHRSW010000006">
    <property type="protein sequence ID" value="MFC3120865.1"/>
    <property type="molecule type" value="Genomic_DNA"/>
</dbReference>
<feature type="domain" description="Putative DNA-binding" evidence="1">
    <location>
        <begin position="3"/>
        <end position="84"/>
    </location>
</feature>
<gene>
    <name evidence="2" type="ORF">ACFOHL_04495</name>
</gene>